<protein>
    <submittedName>
        <fullName evidence="2">Uncharacterized protein</fullName>
    </submittedName>
</protein>
<reference evidence="2 3" key="1">
    <citation type="submission" date="2019-11" db="EMBL/GenBank/DDBJ databases">
        <authorList>
            <person name="Jiao W.-B."/>
            <person name="Schneeberger K."/>
        </authorList>
    </citation>
    <scope>NUCLEOTIDE SEQUENCE [LARGE SCALE GENOMIC DNA]</scope>
    <source>
        <strain evidence="3">cv. An-1</strain>
    </source>
</reference>
<sequence length="120" mass="13953">MTPAKLETYIDYKEIYKAIRFAYDENISFGVNVKDTIFSLSEKGWDVEKGIQTLADMGLISISRERGIIMHCLVRLMSTNPSCSIFYLVDTNICCVWFLHLYLENLPNQTFLTIRKKKKT</sequence>
<dbReference type="ExpressionAtlas" id="A0A654G217">
    <property type="expression patterns" value="baseline and differential"/>
</dbReference>
<dbReference type="GeneID" id="831662"/>
<evidence type="ECO:0000313" key="3">
    <source>
        <dbReference type="Proteomes" id="UP000426265"/>
    </source>
</evidence>
<evidence type="ECO:0000313" key="1">
    <source>
        <dbReference type="Araport" id="AT5G17950"/>
    </source>
</evidence>
<dbReference type="Araport" id="AT5G17950"/>
<organism evidence="2 3">
    <name type="scientific">Arabidopsis thaliana</name>
    <name type="common">Mouse-ear cress</name>
    <dbReference type="NCBI Taxonomy" id="3702"/>
    <lineage>
        <taxon>Eukaryota</taxon>
        <taxon>Viridiplantae</taxon>
        <taxon>Streptophyta</taxon>
        <taxon>Embryophyta</taxon>
        <taxon>Tracheophyta</taxon>
        <taxon>Spermatophyta</taxon>
        <taxon>Magnoliopsida</taxon>
        <taxon>eudicotyledons</taxon>
        <taxon>Gunneridae</taxon>
        <taxon>Pentapetalae</taxon>
        <taxon>rosids</taxon>
        <taxon>malvids</taxon>
        <taxon>Brassicales</taxon>
        <taxon>Brassicaceae</taxon>
        <taxon>Camelineae</taxon>
        <taxon>Arabidopsis</taxon>
    </lineage>
</organism>
<accession>A0A654G217</accession>
<name>A0A654G217_ARATH</name>
<dbReference type="AlphaFoldDB" id="A0A654G217"/>
<dbReference type="KEGG" id="ath:AT5G17950"/>
<dbReference type="EMBL" id="CACRSJ010000110">
    <property type="protein sequence ID" value="VYS67175.1"/>
    <property type="molecule type" value="Genomic_DNA"/>
</dbReference>
<proteinExistence type="predicted"/>
<evidence type="ECO:0000313" key="2">
    <source>
        <dbReference type="EMBL" id="VYS67175.1"/>
    </source>
</evidence>
<gene>
    <name evidence="1" type="ordered locus">At5g17950</name>
    <name evidence="2" type="ORF">AN1_LOCUS22575</name>
</gene>
<dbReference type="Proteomes" id="UP000426265">
    <property type="component" value="Unassembled WGS sequence"/>
</dbReference>